<evidence type="ECO:0000313" key="3">
    <source>
        <dbReference type="Proteomes" id="UP000468650"/>
    </source>
</evidence>
<sequence length="144" mass="15963">MNTLDDDLITPEDNYMLNEELRGNVSVFIRWAQIVAISVMVIAGLFMLILITDYLLNSVSSTSKSMGEHIGSFITVVVMSVVIYTSTILLKAVGSSREALKRSSGVEAKYAIEYLGKVFRNWGILLMIIASLFLLGFIFGLIMN</sequence>
<feature type="transmembrane region" description="Helical" evidence="1">
    <location>
        <begin position="31"/>
        <end position="51"/>
    </location>
</feature>
<keyword evidence="1" id="KW-0812">Transmembrane</keyword>
<name>A0A6N6RMH6_9FLAO</name>
<proteinExistence type="predicted"/>
<accession>A0A6N6RMH6</accession>
<protein>
    <submittedName>
        <fullName evidence="2">Uncharacterized protein</fullName>
    </submittedName>
</protein>
<dbReference type="RefSeq" id="WP_151666351.1">
    <property type="nucleotide sequence ID" value="NZ_WBVO01000001.1"/>
</dbReference>
<keyword evidence="3" id="KW-1185">Reference proteome</keyword>
<dbReference type="Proteomes" id="UP000468650">
    <property type="component" value="Unassembled WGS sequence"/>
</dbReference>
<reference evidence="2 3" key="1">
    <citation type="submission" date="2019-09" db="EMBL/GenBank/DDBJ databases">
        <title>Genomes of family Cryomorphaceae.</title>
        <authorList>
            <person name="Bowman J.P."/>
        </authorList>
    </citation>
    <scope>NUCLEOTIDE SEQUENCE [LARGE SCALE GENOMIC DNA]</scope>
    <source>
        <strain evidence="2 3">LMG 25704</strain>
    </source>
</reference>
<feature type="transmembrane region" description="Helical" evidence="1">
    <location>
        <begin position="122"/>
        <end position="143"/>
    </location>
</feature>
<dbReference type="AlphaFoldDB" id="A0A6N6RMH6"/>
<keyword evidence="1" id="KW-0472">Membrane</keyword>
<comment type="caution">
    <text evidence="2">The sequence shown here is derived from an EMBL/GenBank/DDBJ whole genome shotgun (WGS) entry which is preliminary data.</text>
</comment>
<keyword evidence="1" id="KW-1133">Transmembrane helix</keyword>
<gene>
    <name evidence="2" type="ORF">F8C67_03230</name>
</gene>
<dbReference type="EMBL" id="WBVO01000001">
    <property type="protein sequence ID" value="KAB2814773.1"/>
    <property type="molecule type" value="Genomic_DNA"/>
</dbReference>
<evidence type="ECO:0000256" key="1">
    <source>
        <dbReference type="SAM" id="Phobius"/>
    </source>
</evidence>
<feature type="transmembrane region" description="Helical" evidence="1">
    <location>
        <begin position="71"/>
        <end position="93"/>
    </location>
</feature>
<organism evidence="2 3">
    <name type="scientific">Phaeocystidibacter luteus</name>
    <dbReference type="NCBI Taxonomy" id="911197"/>
    <lineage>
        <taxon>Bacteria</taxon>
        <taxon>Pseudomonadati</taxon>
        <taxon>Bacteroidota</taxon>
        <taxon>Flavobacteriia</taxon>
        <taxon>Flavobacteriales</taxon>
        <taxon>Phaeocystidibacteraceae</taxon>
        <taxon>Phaeocystidibacter</taxon>
    </lineage>
</organism>
<evidence type="ECO:0000313" key="2">
    <source>
        <dbReference type="EMBL" id="KAB2814773.1"/>
    </source>
</evidence>